<dbReference type="PANTHER" id="PTHR21621:SF0">
    <property type="entry name" value="BETA-CITRYLGLUTAMATE SYNTHASE B-RELATED"/>
    <property type="match status" value="1"/>
</dbReference>
<reference evidence="2" key="1">
    <citation type="submission" date="2016-02" db="EMBL/GenBank/DDBJ databases">
        <authorList>
            <person name="Wibberg D."/>
        </authorList>
    </citation>
    <scope>NUCLEOTIDE SEQUENCE [LARGE SCALE GENOMIC DNA]</scope>
</reference>
<dbReference type="AlphaFoldDB" id="A0A1C3NT63"/>
<dbReference type="PANTHER" id="PTHR21621">
    <property type="entry name" value="RIBOSOMAL PROTEIN S6 MODIFICATION PROTEIN"/>
    <property type="match status" value="1"/>
</dbReference>
<dbReference type="SUPFAM" id="SSF56059">
    <property type="entry name" value="Glutathione synthetase ATP-binding domain-like"/>
    <property type="match status" value="1"/>
</dbReference>
<dbReference type="EMBL" id="FLUV01000103">
    <property type="protein sequence ID" value="SBW17507.1"/>
    <property type="molecule type" value="Genomic_DNA"/>
</dbReference>
<gene>
    <name evidence="1" type="ORF">FDG2_0249</name>
</gene>
<evidence type="ECO:0000313" key="1">
    <source>
        <dbReference type="EMBL" id="SBW17507.1"/>
    </source>
</evidence>
<name>A0A1C3NT63_9ACTN</name>
<dbReference type="Proteomes" id="UP000199013">
    <property type="component" value="Unassembled WGS sequence"/>
</dbReference>
<organism evidence="1 2">
    <name type="scientific">Candidatus Protofrankia californiensis</name>
    <dbReference type="NCBI Taxonomy" id="1839754"/>
    <lineage>
        <taxon>Bacteria</taxon>
        <taxon>Bacillati</taxon>
        <taxon>Actinomycetota</taxon>
        <taxon>Actinomycetes</taxon>
        <taxon>Frankiales</taxon>
        <taxon>Frankiaceae</taxon>
        <taxon>Protofrankia</taxon>
    </lineage>
</organism>
<sequence length="222" mass="24683">MQANYGFGGVLAALSGCLYVNHPQRIADADVKPAQLAVAADVGFNVPETLITNDPDEARRFAAEVGAIVYKPFRVPLLHSRDNEPLTMYVREANPTDFDESIGLTAHMFQALVDKVADIRVTVIGSHIFAVRIDSDLLDWRADFSVHRYTVIDTPPLLVRAMREYLRRFGLVFGAFDFALSEDGAWSFLECNANGQWAWLEESTGLPMTAALVDLLQRKHVS</sequence>
<dbReference type="GO" id="GO:0009432">
    <property type="term" value="P:SOS response"/>
    <property type="evidence" value="ECO:0007669"/>
    <property type="project" value="TreeGrafter"/>
</dbReference>
<dbReference type="GO" id="GO:0005737">
    <property type="term" value="C:cytoplasm"/>
    <property type="evidence" value="ECO:0007669"/>
    <property type="project" value="TreeGrafter"/>
</dbReference>
<proteinExistence type="predicted"/>
<protein>
    <recommendedName>
        <fullName evidence="3">RimK domain-containing protein ATP-grasp</fullName>
    </recommendedName>
</protein>
<evidence type="ECO:0008006" key="3">
    <source>
        <dbReference type="Google" id="ProtNLM"/>
    </source>
</evidence>
<keyword evidence="2" id="KW-1185">Reference proteome</keyword>
<dbReference type="GO" id="GO:0018169">
    <property type="term" value="F:ribosomal S6-glutamic acid ligase activity"/>
    <property type="evidence" value="ECO:0007669"/>
    <property type="project" value="TreeGrafter"/>
</dbReference>
<dbReference type="Gene3D" id="3.30.470.20">
    <property type="entry name" value="ATP-grasp fold, B domain"/>
    <property type="match status" value="1"/>
</dbReference>
<accession>A0A1C3NT63</accession>
<evidence type="ECO:0000313" key="2">
    <source>
        <dbReference type="Proteomes" id="UP000199013"/>
    </source>
</evidence>